<sequence length="165" mass="19055">MFTLENVDRIIQNIVVQLLPSQNLFKCLKYSSADALSQEDISDNEKIEMFDQSNKEKTKVFFTPLSPNVSDTAGSELRIYIRNIKPNNIYLTNVDISIQVICSNSVWRMDEGRQRPLVMLQEIISQLNGVDIGFIGQLFFERDIRIIPHNDYYTGYELIPSTRSI</sequence>
<dbReference type="STRING" id="1469647.BC351_00310"/>
<name>A0A1V4HRZ5_9BACL</name>
<dbReference type="AlphaFoldDB" id="A0A1V4HRZ5"/>
<accession>A0A1V4HRZ5</accession>
<reference evidence="2" key="1">
    <citation type="submission" date="2016-07" db="EMBL/GenBank/DDBJ databases">
        <authorList>
            <person name="Florea S."/>
            <person name="Webb J.S."/>
            <person name="Jaromczyk J."/>
            <person name="Schardl C.L."/>
        </authorList>
    </citation>
    <scope>NUCLEOTIDE SEQUENCE [LARGE SCALE GENOMIC DNA]</scope>
    <source>
        <strain evidence="2">CY1</strain>
    </source>
</reference>
<dbReference type="OrthoDB" id="2610730at2"/>
<organism evidence="1 2">
    <name type="scientific">Paenibacillus ferrarius</name>
    <dbReference type="NCBI Taxonomy" id="1469647"/>
    <lineage>
        <taxon>Bacteria</taxon>
        <taxon>Bacillati</taxon>
        <taxon>Bacillota</taxon>
        <taxon>Bacilli</taxon>
        <taxon>Bacillales</taxon>
        <taxon>Paenibacillaceae</taxon>
        <taxon>Paenibacillus</taxon>
    </lineage>
</organism>
<evidence type="ECO:0000313" key="1">
    <source>
        <dbReference type="EMBL" id="OPH61719.1"/>
    </source>
</evidence>
<dbReference type="RefSeq" id="WP_079408716.1">
    <property type="nucleotide sequence ID" value="NZ_MBTG01000001.1"/>
</dbReference>
<dbReference type="EMBL" id="MBTG01000001">
    <property type="protein sequence ID" value="OPH61719.1"/>
    <property type="molecule type" value="Genomic_DNA"/>
</dbReference>
<keyword evidence="2" id="KW-1185">Reference proteome</keyword>
<dbReference type="Proteomes" id="UP000190626">
    <property type="component" value="Unassembled WGS sequence"/>
</dbReference>
<protein>
    <submittedName>
        <fullName evidence="1">Uncharacterized protein</fullName>
    </submittedName>
</protein>
<gene>
    <name evidence="1" type="ORF">BC351_00310</name>
</gene>
<comment type="caution">
    <text evidence="1">The sequence shown here is derived from an EMBL/GenBank/DDBJ whole genome shotgun (WGS) entry which is preliminary data.</text>
</comment>
<evidence type="ECO:0000313" key="2">
    <source>
        <dbReference type="Proteomes" id="UP000190626"/>
    </source>
</evidence>
<proteinExistence type="predicted"/>